<feature type="chain" id="PRO_5023855335" evidence="1">
    <location>
        <begin position="22"/>
        <end position="343"/>
    </location>
</feature>
<organism evidence="3 4">
    <name type="scientific">Histidinibacterium aquaticum</name>
    <dbReference type="NCBI Taxonomy" id="2613962"/>
    <lineage>
        <taxon>Bacteria</taxon>
        <taxon>Pseudomonadati</taxon>
        <taxon>Pseudomonadota</taxon>
        <taxon>Alphaproteobacteria</taxon>
        <taxon>Rhodobacterales</taxon>
        <taxon>Paracoccaceae</taxon>
        <taxon>Histidinibacterium</taxon>
    </lineage>
</organism>
<keyword evidence="4" id="KW-1185">Reference proteome</keyword>
<evidence type="ECO:0000313" key="4">
    <source>
        <dbReference type="Proteomes" id="UP000326554"/>
    </source>
</evidence>
<reference evidence="3 4" key="1">
    <citation type="submission" date="2019-09" db="EMBL/GenBank/DDBJ databases">
        <authorList>
            <person name="Park J.-S."/>
            <person name="Choi H.-J."/>
        </authorList>
    </citation>
    <scope>NUCLEOTIDE SEQUENCE [LARGE SCALE GENOMIC DNA]</scope>
    <source>
        <strain evidence="3 4">176SS1-4</strain>
    </source>
</reference>
<dbReference type="RefSeq" id="WP_150445518.1">
    <property type="nucleotide sequence ID" value="NZ_VYQE01000003.1"/>
</dbReference>
<dbReference type="Pfam" id="PF09084">
    <property type="entry name" value="NMT1"/>
    <property type="match status" value="1"/>
</dbReference>
<dbReference type="SUPFAM" id="SSF53850">
    <property type="entry name" value="Periplasmic binding protein-like II"/>
    <property type="match status" value="1"/>
</dbReference>
<protein>
    <submittedName>
        <fullName evidence="3">ABC transporter substrate-binding protein</fullName>
    </submittedName>
</protein>
<dbReference type="EMBL" id="VYQE01000003">
    <property type="protein sequence ID" value="KAA9008234.1"/>
    <property type="molecule type" value="Genomic_DNA"/>
</dbReference>
<dbReference type="InterPro" id="IPR027939">
    <property type="entry name" value="NMT1/THI5"/>
</dbReference>
<gene>
    <name evidence="3" type="ORF">F3S47_12150</name>
</gene>
<dbReference type="InterPro" id="IPR015168">
    <property type="entry name" value="SsuA/THI5"/>
</dbReference>
<dbReference type="Proteomes" id="UP000326554">
    <property type="component" value="Unassembled WGS sequence"/>
</dbReference>
<dbReference type="PANTHER" id="PTHR31528">
    <property type="entry name" value="4-AMINO-5-HYDROXYMETHYL-2-METHYLPYRIMIDINE PHOSPHATE SYNTHASE THI11-RELATED"/>
    <property type="match status" value="1"/>
</dbReference>
<accession>A0A5J5GL10</accession>
<proteinExistence type="predicted"/>
<name>A0A5J5GL10_9RHOB</name>
<dbReference type="PANTHER" id="PTHR31528:SF15">
    <property type="entry name" value="RIBOFLAVIN-BINDING PROTEIN RIBY"/>
    <property type="match status" value="1"/>
</dbReference>
<feature type="domain" description="SsuA/THI5-like" evidence="2">
    <location>
        <begin position="39"/>
        <end position="238"/>
    </location>
</feature>
<sequence>MKTFRNMTVVLAMSLPAAGWAQELTTINVINPLPRSTIFYPLIAGEALGYFEEEGVEVNLLPSETSIPYVAFVQNGQADLAILDASETLSAVGAGTGIQVIYEANQRAPEGIAVSADSDVQSIEELAGTTVGLVTDRDRAFLAQALYAVDMSLDDVETVVVGEGGPTLAAAFRDQTVSAISGASSDWLALQANGIDVRMITPEEVMLNPAGSFVISEERMDELRGPVEGFLRAWSKGAYVGELDEEALAEISRQAVPAEWENEEFGQNFLAAAIDVTLPQTEQFGGLQPDVWESLQERLVAIGAMDEVVPVDTFLDDSFVGPANDWSKDEVADELQAWADENM</sequence>
<comment type="caution">
    <text evidence="3">The sequence shown here is derived from an EMBL/GenBank/DDBJ whole genome shotgun (WGS) entry which is preliminary data.</text>
</comment>
<feature type="signal peptide" evidence="1">
    <location>
        <begin position="1"/>
        <end position="21"/>
    </location>
</feature>
<keyword evidence="1" id="KW-0732">Signal</keyword>
<dbReference type="Gene3D" id="3.40.190.10">
    <property type="entry name" value="Periplasmic binding protein-like II"/>
    <property type="match status" value="2"/>
</dbReference>
<evidence type="ECO:0000313" key="3">
    <source>
        <dbReference type="EMBL" id="KAA9008234.1"/>
    </source>
</evidence>
<dbReference type="GO" id="GO:0009228">
    <property type="term" value="P:thiamine biosynthetic process"/>
    <property type="evidence" value="ECO:0007669"/>
    <property type="project" value="InterPro"/>
</dbReference>
<evidence type="ECO:0000256" key="1">
    <source>
        <dbReference type="SAM" id="SignalP"/>
    </source>
</evidence>
<evidence type="ECO:0000259" key="2">
    <source>
        <dbReference type="Pfam" id="PF09084"/>
    </source>
</evidence>
<dbReference type="AlphaFoldDB" id="A0A5J5GL10"/>